<evidence type="ECO:0000256" key="3">
    <source>
        <dbReference type="ARBA" id="ARBA00023157"/>
    </source>
</evidence>
<keyword evidence="8" id="KW-0378">Hydrolase</keyword>
<protein>
    <recommendedName>
        <fullName evidence="10">Peptidase S1 domain-containing protein</fullName>
    </recommendedName>
</protein>
<dbReference type="EMBL" id="JH668792">
    <property type="protein sequence ID" value="KAG6461945.1"/>
    <property type="molecule type" value="Genomic_DNA"/>
</dbReference>
<comment type="function">
    <text evidence="6">Fibrinolytic activity; shows preferential cleavage of Arg-Gly bonds in all three fibrinogen chains. Contact with the caterpillars causes severe bleeding, due the anticoagulant effect of the protein.</text>
</comment>
<keyword evidence="3" id="KW-1015">Disulfide bond</keyword>
<evidence type="ECO:0000313" key="12">
    <source>
        <dbReference type="Proteomes" id="UP000791440"/>
    </source>
</evidence>
<dbReference type="CDD" id="cd00190">
    <property type="entry name" value="Tryp_SPc"/>
    <property type="match status" value="1"/>
</dbReference>
<dbReference type="FunFam" id="2.40.10.10:FF:000068">
    <property type="entry name" value="transmembrane protease serine 2"/>
    <property type="match status" value="1"/>
</dbReference>
<keyword evidence="9" id="KW-0732">Signal</keyword>
<dbReference type="Proteomes" id="UP000791440">
    <property type="component" value="Unassembled WGS sequence"/>
</dbReference>
<dbReference type="InterPro" id="IPR051487">
    <property type="entry name" value="Ser/Thr_Proteases_Immune/Dev"/>
</dbReference>
<dbReference type="GO" id="GO:0090729">
    <property type="term" value="F:toxin activity"/>
    <property type="evidence" value="ECO:0007669"/>
    <property type="project" value="UniProtKB-KW"/>
</dbReference>
<keyword evidence="2" id="KW-0800">Toxin</keyword>
<evidence type="ECO:0000256" key="6">
    <source>
        <dbReference type="ARBA" id="ARBA00055534"/>
    </source>
</evidence>
<keyword evidence="8" id="KW-0645">Protease</keyword>
<sequence length="259" mass="29131">MLLQEALTLFIFYTLFGCSLQDIKPKCSKCIFYGKEASIREFPYFAALKGCGAAILSDTWLVTAAHCVENPRMNPGNKVWVGGESISNSQEITFKRTVIHPQYRTLQQIPINDIALLELTNKLNFTDKIKPIRLGVSRGSKVVFVGKGLDETGRESKSIKKLELTRLTTKQCLSEIPLNMQRIVLPYIKELEKVNICARRTEDQPGICMGDSGSPLTQNNQLIGLASYVGNKDCRKTRLNFFTNVPTYTSWIKSVTKLK</sequence>
<evidence type="ECO:0000256" key="8">
    <source>
        <dbReference type="RuleBase" id="RU363034"/>
    </source>
</evidence>
<evidence type="ECO:0000313" key="11">
    <source>
        <dbReference type="EMBL" id="KAG6461945.1"/>
    </source>
</evidence>
<gene>
    <name evidence="11" type="ORF">O3G_MSEX012955</name>
</gene>
<evidence type="ECO:0000256" key="5">
    <source>
        <dbReference type="ARBA" id="ARBA00024195"/>
    </source>
</evidence>
<proteinExistence type="inferred from homology"/>
<feature type="domain" description="Peptidase S1" evidence="10">
    <location>
        <begin position="31"/>
        <end position="257"/>
    </location>
</feature>
<dbReference type="InterPro" id="IPR018114">
    <property type="entry name" value="TRYPSIN_HIS"/>
</dbReference>
<dbReference type="PROSITE" id="PS50240">
    <property type="entry name" value="TRYPSIN_DOM"/>
    <property type="match status" value="1"/>
</dbReference>
<keyword evidence="4" id="KW-1199">Hemostasis impairing toxin</keyword>
<feature type="signal peptide" evidence="9">
    <location>
        <begin position="1"/>
        <end position="17"/>
    </location>
</feature>
<dbReference type="GO" id="GO:0005576">
    <property type="term" value="C:extracellular region"/>
    <property type="evidence" value="ECO:0007669"/>
    <property type="project" value="UniProtKB-SubCell"/>
</dbReference>
<evidence type="ECO:0000256" key="4">
    <source>
        <dbReference type="ARBA" id="ARBA00023240"/>
    </source>
</evidence>
<comment type="caution">
    <text evidence="11">The sequence shown here is derived from an EMBL/GenBank/DDBJ whole genome shotgun (WGS) entry which is preliminary data.</text>
</comment>
<dbReference type="SMART" id="SM00020">
    <property type="entry name" value="Tryp_SPc"/>
    <property type="match status" value="1"/>
</dbReference>
<name>A0A922CWB5_MANSE</name>
<reference evidence="11" key="2">
    <citation type="submission" date="2020-12" db="EMBL/GenBank/DDBJ databases">
        <authorList>
            <person name="Kanost M."/>
        </authorList>
    </citation>
    <scope>NUCLEOTIDE SEQUENCE</scope>
</reference>
<evidence type="ECO:0000256" key="1">
    <source>
        <dbReference type="ARBA" id="ARBA00004239"/>
    </source>
</evidence>
<reference evidence="11" key="1">
    <citation type="journal article" date="2016" name="Insect Biochem. Mol. Biol.">
        <title>Multifaceted biological insights from a draft genome sequence of the tobacco hornworm moth, Manduca sexta.</title>
        <authorList>
            <person name="Kanost M.R."/>
            <person name="Arrese E.L."/>
            <person name="Cao X."/>
            <person name="Chen Y.R."/>
            <person name="Chellapilla S."/>
            <person name="Goldsmith M.R."/>
            <person name="Grosse-Wilde E."/>
            <person name="Heckel D.G."/>
            <person name="Herndon N."/>
            <person name="Jiang H."/>
            <person name="Papanicolaou A."/>
            <person name="Qu J."/>
            <person name="Soulages J.L."/>
            <person name="Vogel H."/>
            <person name="Walters J."/>
            <person name="Waterhouse R.M."/>
            <person name="Ahn S.J."/>
            <person name="Almeida F.C."/>
            <person name="An C."/>
            <person name="Aqrawi P."/>
            <person name="Bretschneider A."/>
            <person name="Bryant W.B."/>
            <person name="Bucks S."/>
            <person name="Chao H."/>
            <person name="Chevignon G."/>
            <person name="Christen J.M."/>
            <person name="Clarke D.F."/>
            <person name="Dittmer N.T."/>
            <person name="Ferguson L.C.F."/>
            <person name="Garavelou S."/>
            <person name="Gordon K.H.J."/>
            <person name="Gunaratna R.T."/>
            <person name="Han Y."/>
            <person name="Hauser F."/>
            <person name="He Y."/>
            <person name="Heidel-Fischer H."/>
            <person name="Hirsh A."/>
            <person name="Hu Y."/>
            <person name="Jiang H."/>
            <person name="Kalra D."/>
            <person name="Klinner C."/>
            <person name="Konig C."/>
            <person name="Kovar C."/>
            <person name="Kroll A.R."/>
            <person name="Kuwar S.S."/>
            <person name="Lee S.L."/>
            <person name="Lehman R."/>
            <person name="Li K."/>
            <person name="Li Z."/>
            <person name="Liang H."/>
            <person name="Lovelace S."/>
            <person name="Lu Z."/>
            <person name="Mansfield J.H."/>
            <person name="McCulloch K.J."/>
            <person name="Mathew T."/>
            <person name="Morton B."/>
            <person name="Muzny D.M."/>
            <person name="Neunemann D."/>
            <person name="Ongeri F."/>
            <person name="Pauchet Y."/>
            <person name="Pu L.L."/>
            <person name="Pyrousis I."/>
            <person name="Rao X.J."/>
            <person name="Redding A."/>
            <person name="Roesel C."/>
            <person name="Sanchez-Gracia A."/>
            <person name="Schaack S."/>
            <person name="Shukla A."/>
            <person name="Tetreau G."/>
            <person name="Wang Y."/>
            <person name="Xiong G.H."/>
            <person name="Traut W."/>
            <person name="Walsh T.K."/>
            <person name="Worley K.C."/>
            <person name="Wu D."/>
            <person name="Wu W."/>
            <person name="Wu Y.Q."/>
            <person name="Zhang X."/>
            <person name="Zou Z."/>
            <person name="Zucker H."/>
            <person name="Briscoe A.D."/>
            <person name="Burmester T."/>
            <person name="Clem R.J."/>
            <person name="Feyereisen R."/>
            <person name="Grimmelikhuijzen C.J.P."/>
            <person name="Hamodrakas S.J."/>
            <person name="Hansson B.S."/>
            <person name="Huguet E."/>
            <person name="Jermiin L.S."/>
            <person name="Lan Q."/>
            <person name="Lehman H.K."/>
            <person name="Lorenzen M."/>
            <person name="Merzendorfer H."/>
            <person name="Michalopoulos I."/>
            <person name="Morton D.B."/>
            <person name="Muthukrishnan S."/>
            <person name="Oakeshott J.G."/>
            <person name="Palmer W."/>
            <person name="Park Y."/>
            <person name="Passarelli A.L."/>
            <person name="Rozas J."/>
            <person name="Schwartz L.M."/>
            <person name="Smith W."/>
            <person name="Southgate A."/>
            <person name="Vilcinskas A."/>
            <person name="Vogt R."/>
            <person name="Wang P."/>
            <person name="Werren J."/>
            <person name="Yu X.Q."/>
            <person name="Zhou J.J."/>
            <person name="Brown S.J."/>
            <person name="Scherer S.E."/>
            <person name="Richards S."/>
            <person name="Blissard G.W."/>
        </authorList>
    </citation>
    <scope>NUCLEOTIDE SEQUENCE</scope>
</reference>
<keyword evidence="12" id="KW-1185">Reference proteome</keyword>
<dbReference type="PROSITE" id="PS00135">
    <property type="entry name" value="TRYPSIN_SER"/>
    <property type="match status" value="1"/>
</dbReference>
<evidence type="ECO:0000256" key="2">
    <source>
        <dbReference type="ARBA" id="ARBA00022656"/>
    </source>
</evidence>
<accession>A0A922CWB5</accession>
<dbReference type="InterPro" id="IPR033116">
    <property type="entry name" value="TRYPSIN_SER"/>
</dbReference>
<comment type="subcellular location">
    <subcellularLocation>
        <location evidence="1">Secreted</location>
        <location evidence="1">Extracellular space</location>
    </subcellularLocation>
</comment>
<dbReference type="PROSITE" id="PS00134">
    <property type="entry name" value="TRYPSIN_HIS"/>
    <property type="match status" value="1"/>
</dbReference>
<feature type="chain" id="PRO_5038324648" description="Peptidase S1 domain-containing protein" evidence="9">
    <location>
        <begin position="18"/>
        <end position="259"/>
    </location>
</feature>
<keyword evidence="8" id="KW-0720">Serine protease</keyword>
<comment type="similarity">
    <text evidence="5">Belongs to the peptidase S1 family. CLIP subfamily.</text>
</comment>
<evidence type="ECO:0000256" key="9">
    <source>
        <dbReference type="SAM" id="SignalP"/>
    </source>
</evidence>
<evidence type="ECO:0000256" key="7">
    <source>
        <dbReference type="ARBA" id="ARBA00084094"/>
    </source>
</evidence>
<dbReference type="GO" id="GO:0004252">
    <property type="term" value="F:serine-type endopeptidase activity"/>
    <property type="evidence" value="ECO:0007669"/>
    <property type="project" value="InterPro"/>
</dbReference>
<dbReference type="GO" id="GO:0006508">
    <property type="term" value="P:proteolysis"/>
    <property type="evidence" value="ECO:0007669"/>
    <property type="project" value="UniProtKB-KW"/>
</dbReference>
<dbReference type="InterPro" id="IPR001254">
    <property type="entry name" value="Trypsin_dom"/>
</dbReference>
<organism evidence="11 12">
    <name type="scientific">Manduca sexta</name>
    <name type="common">Tobacco hawkmoth</name>
    <name type="synonym">Tobacco hornworm</name>
    <dbReference type="NCBI Taxonomy" id="7130"/>
    <lineage>
        <taxon>Eukaryota</taxon>
        <taxon>Metazoa</taxon>
        <taxon>Ecdysozoa</taxon>
        <taxon>Arthropoda</taxon>
        <taxon>Hexapoda</taxon>
        <taxon>Insecta</taxon>
        <taxon>Pterygota</taxon>
        <taxon>Neoptera</taxon>
        <taxon>Endopterygota</taxon>
        <taxon>Lepidoptera</taxon>
        <taxon>Glossata</taxon>
        <taxon>Ditrysia</taxon>
        <taxon>Bombycoidea</taxon>
        <taxon>Sphingidae</taxon>
        <taxon>Sphinginae</taxon>
        <taxon>Sphingini</taxon>
        <taxon>Manduca</taxon>
    </lineage>
</organism>
<dbReference type="PANTHER" id="PTHR24256">
    <property type="entry name" value="TRYPTASE-RELATED"/>
    <property type="match status" value="1"/>
</dbReference>
<dbReference type="AlphaFoldDB" id="A0A922CWB5"/>
<keyword evidence="7" id="KW-1205">Fibrinolytic toxin</keyword>
<dbReference type="Pfam" id="PF00089">
    <property type="entry name" value="Trypsin"/>
    <property type="match status" value="1"/>
</dbReference>
<evidence type="ECO:0000259" key="10">
    <source>
        <dbReference type="PROSITE" id="PS50240"/>
    </source>
</evidence>
<dbReference type="EMBL" id="JH668792">
    <property type="protein sequence ID" value="KAG6461946.1"/>
    <property type="molecule type" value="Genomic_DNA"/>
</dbReference>